<dbReference type="OrthoDB" id="6114058at2759"/>
<comment type="caution">
    <text evidence="9">The sequence shown here is derived from an EMBL/GenBank/DDBJ whole genome shotgun (WGS) entry which is preliminary data.</text>
</comment>
<keyword evidence="5 8" id="KW-1133">Transmembrane helix</keyword>
<evidence type="ECO:0000313" key="9">
    <source>
        <dbReference type="EMBL" id="CAB3381399.1"/>
    </source>
</evidence>
<dbReference type="EMBL" id="CADEPI010000233">
    <property type="protein sequence ID" value="CAB3381399.1"/>
    <property type="molecule type" value="Genomic_DNA"/>
</dbReference>
<dbReference type="Proteomes" id="UP000494165">
    <property type="component" value="Unassembled WGS sequence"/>
</dbReference>
<name>A0A8S1DTB7_9INSE</name>
<evidence type="ECO:0000256" key="1">
    <source>
        <dbReference type="ARBA" id="ARBA00004141"/>
    </source>
</evidence>
<evidence type="ECO:0000256" key="5">
    <source>
        <dbReference type="ARBA" id="ARBA00022989"/>
    </source>
</evidence>
<keyword evidence="6 8" id="KW-0472">Membrane</keyword>
<feature type="transmembrane region" description="Helical" evidence="8">
    <location>
        <begin position="216"/>
        <end position="236"/>
    </location>
</feature>
<gene>
    <name evidence="9" type="ORF">CLODIP_2_CD15547</name>
</gene>
<evidence type="ECO:0000256" key="2">
    <source>
        <dbReference type="ARBA" id="ARBA00008141"/>
    </source>
</evidence>
<feature type="transmembrane region" description="Helical" evidence="8">
    <location>
        <begin position="171"/>
        <end position="196"/>
    </location>
</feature>
<proteinExistence type="inferred from homology"/>
<sequence>MRTIITKKSEETIIFSRIKDGPVLGSFVKQPHSSAPARGESDMVANGNSVTPMDDGAGEDNPGRRTNPRAYPFEPRLSHAARPSSAALRKAKGFLSVSREGDGASLWSEAAEAAAGTAMPTRFQDVVHRTIDANRYASKKTLAQGMLDIALLTANASQLKYILQVGHQHEFYTLMVTLISISIILQILVGVLFVLLGGLNINKERDQRKAEVINDISTALIFVISIVNVIISGFGLETKPILLSNLNREDIIEP</sequence>
<comment type="subcellular location">
    <subcellularLocation>
        <location evidence="1">Membrane</location>
        <topology evidence="1">Multi-pass membrane protein</topology>
    </subcellularLocation>
</comment>
<reference evidence="9 10" key="1">
    <citation type="submission" date="2020-04" db="EMBL/GenBank/DDBJ databases">
        <authorList>
            <person name="Alioto T."/>
            <person name="Alioto T."/>
            <person name="Gomez Garrido J."/>
        </authorList>
    </citation>
    <scope>NUCLEOTIDE SEQUENCE [LARGE SCALE GENOMIC DNA]</scope>
</reference>
<dbReference type="GO" id="GO:0016020">
    <property type="term" value="C:membrane"/>
    <property type="evidence" value="ECO:0007669"/>
    <property type="project" value="UniProtKB-SubCell"/>
</dbReference>
<dbReference type="PANTHER" id="PTHR12316:SF17">
    <property type="entry name" value="NINJURIN C, ISOFORM D"/>
    <property type="match status" value="1"/>
</dbReference>
<dbReference type="Pfam" id="PF04923">
    <property type="entry name" value="Ninjurin"/>
    <property type="match status" value="1"/>
</dbReference>
<evidence type="ECO:0000256" key="6">
    <source>
        <dbReference type="ARBA" id="ARBA00023136"/>
    </source>
</evidence>
<evidence type="ECO:0000256" key="8">
    <source>
        <dbReference type="SAM" id="Phobius"/>
    </source>
</evidence>
<keyword evidence="3 8" id="KW-0812">Transmembrane</keyword>
<dbReference type="PANTHER" id="PTHR12316">
    <property type="entry name" value="NINJURIN-RELATED"/>
    <property type="match status" value="1"/>
</dbReference>
<protein>
    <submittedName>
        <fullName evidence="9">Uncharacterized protein</fullName>
    </submittedName>
</protein>
<dbReference type="AlphaFoldDB" id="A0A8S1DTB7"/>
<keyword evidence="4" id="KW-0130">Cell adhesion</keyword>
<accession>A0A8S1DTB7</accession>
<feature type="region of interest" description="Disordered" evidence="7">
    <location>
        <begin position="27"/>
        <end position="72"/>
    </location>
</feature>
<dbReference type="GO" id="GO:0007155">
    <property type="term" value="P:cell adhesion"/>
    <property type="evidence" value="ECO:0007669"/>
    <property type="project" value="UniProtKB-KW"/>
</dbReference>
<comment type="similarity">
    <text evidence="2">Belongs to the ninjurin family.</text>
</comment>
<evidence type="ECO:0000313" key="10">
    <source>
        <dbReference type="Proteomes" id="UP000494165"/>
    </source>
</evidence>
<dbReference type="GO" id="GO:0042246">
    <property type="term" value="P:tissue regeneration"/>
    <property type="evidence" value="ECO:0007669"/>
    <property type="project" value="InterPro"/>
</dbReference>
<evidence type="ECO:0000256" key="7">
    <source>
        <dbReference type="SAM" id="MobiDB-lite"/>
    </source>
</evidence>
<keyword evidence="10" id="KW-1185">Reference proteome</keyword>
<evidence type="ECO:0000256" key="3">
    <source>
        <dbReference type="ARBA" id="ARBA00022692"/>
    </source>
</evidence>
<dbReference type="InterPro" id="IPR007007">
    <property type="entry name" value="Ninjurin"/>
</dbReference>
<organism evidence="9 10">
    <name type="scientific">Cloeon dipterum</name>
    <dbReference type="NCBI Taxonomy" id="197152"/>
    <lineage>
        <taxon>Eukaryota</taxon>
        <taxon>Metazoa</taxon>
        <taxon>Ecdysozoa</taxon>
        <taxon>Arthropoda</taxon>
        <taxon>Hexapoda</taxon>
        <taxon>Insecta</taxon>
        <taxon>Pterygota</taxon>
        <taxon>Palaeoptera</taxon>
        <taxon>Ephemeroptera</taxon>
        <taxon>Pisciforma</taxon>
        <taxon>Baetidae</taxon>
        <taxon>Cloeon</taxon>
    </lineage>
</organism>
<evidence type="ECO:0000256" key="4">
    <source>
        <dbReference type="ARBA" id="ARBA00022889"/>
    </source>
</evidence>